<organism evidence="2 3">
    <name type="scientific">Treponema phagedenis</name>
    <dbReference type="NCBI Taxonomy" id="162"/>
    <lineage>
        <taxon>Bacteria</taxon>
        <taxon>Pseudomonadati</taxon>
        <taxon>Spirochaetota</taxon>
        <taxon>Spirochaetia</taxon>
        <taxon>Spirochaetales</taxon>
        <taxon>Treponemataceae</taxon>
        <taxon>Treponema</taxon>
    </lineage>
</organism>
<sequence>MKQRKVVSMIGALVLIISAIVLITGCSQPNSNSGNISNNGGNTGNNGGNNAGGNTVGVQFPDDLRNTSWSHKTVISGMVMSSITLEFGTNTLKYTANGIVANYTIVSATKGGKIEISAGAGSTLVLCESYSISGNTLTISGGMHSIGLDYTKQ</sequence>
<evidence type="ECO:0000313" key="2">
    <source>
        <dbReference type="EMBL" id="QEJ99088.1"/>
    </source>
</evidence>
<evidence type="ECO:0000256" key="1">
    <source>
        <dbReference type="SAM" id="MobiDB-lite"/>
    </source>
</evidence>
<evidence type="ECO:0008006" key="4">
    <source>
        <dbReference type="Google" id="ProtNLM"/>
    </source>
</evidence>
<proteinExistence type="predicted"/>
<evidence type="ECO:0000313" key="3">
    <source>
        <dbReference type="Proteomes" id="UP000323594"/>
    </source>
</evidence>
<dbReference type="PROSITE" id="PS51257">
    <property type="entry name" value="PROKAR_LIPOPROTEIN"/>
    <property type="match status" value="1"/>
</dbReference>
<accession>A0AAE6M805</accession>
<name>A0AAE6M805_TREPH</name>
<dbReference type="AlphaFoldDB" id="A0AAE6M805"/>
<feature type="compositionally biased region" description="Gly residues" evidence="1">
    <location>
        <begin position="41"/>
        <end position="54"/>
    </location>
</feature>
<dbReference type="EMBL" id="CP042817">
    <property type="protein sequence ID" value="QEJ99088.1"/>
    <property type="molecule type" value="Genomic_DNA"/>
</dbReference>
<dbReference type="RefSeq" id="WP_148879229.1">
    <property type="nucleotide sequence ID" value="NZ_CP042813.1"/>
</dbReference>
<feature type="region of interest" description="Disordered" evidence="1">
    <location>
        <begin position="34"/>
        <end position="54"/>
    </location>
</feature>
<dbReference type="Proteomes" id="UP000323594">
    <property type="component" value="Chromosome"/>
</dbReference>
<gene>
    <name evidence="2" type="ORF">FUT82_14530</name>
</gene>
<protein>
    <recommendedName>
        <fullName evidence="4">Lipoprotein</fullName>
    </recommendedName>
</protein>
<reference evidence="2 3" key="1">
    <citation type="submission" date="2019-08" db="EMBL/GenBank/DDBJ databases">
        <authorList>
            <person name="Kuhnert P."/>
        </authorList>
    </citation>
    <scope>NUCLEOTIDE SEQUENCE [LARGE SCALE GENOMIC DNA]</scope>
    <source>
        <strain evidence="2 3">B36.5</strain>
    </source>
</reference>